<proteinExistence type="predicted"/>
<evidence type="ECO:0000256" key="5">
    <source>
        <dbReference type="SAM" id="Phobius"/>
    </source>
</evidence>
<reference evidence="8" key="1">
    <citation type="submission" date="2016-06" db="UniProtKB">
        <authorList>
            <consortium name="WormBaseParasite"/>
        </authorList>
    </citation>
    <scope>IDENTIFICATION</scope>
</reference>
<dbReference type="OrthoDB" id="448280at2759"/>
<sequence length="236" mass="26094">MELRMELMHLFAPAQPAPVPIIPVHGLLRAGLIVALFLATFCACLLAFLLRRIAITSTGYPAKVFSLLSVFGGGVFLATCLLDLLPDAFSTLRRVEKLEKFTYHYPIVETLIAVGFLLVLSTEQVFLFVREQSWIGSDGLEHLIAHSDDLSSNMPVADHMSVHSDYGSDIDLQCPSSHSSMHAVILAVACGTFLYITCFEILPHEFEQRQCRIVKLFALFAGFSLIACLMALFPDD</sequence>
<dbReference type="PANTHER" id="PTHR11040">
    <property type="entry name" value="ZINC/IRON TRANSPORTER"/>
    <property type="match status" value="1"/>
</dbReference>
<dbReference type="AlphaFoldDB" id="A0A183DWZ6"/>
<keyword evidence="7" id="KW-1185">Reference proteome</keyword>
<evidence type="ECO:0000313" key="8">
    <source>
        <dbReference type="WBParaSite" id="GPUH_0001325201-mRNA-1"/>
    </source>
</evidence>
<evidence type="ECO:0000256" key="3">
    <source>
        <dbReference type="ARBA" id="ARBA00022989"/>
    </source>
</evidence>
<dbReference type="WBParaSite" id="GPUH_0001325201-mRNA-1">
    <property type="protein sequence ID" value="GPUH_0001325201-mRNA-1"/>
    <property type="gene ID" value="GPUH_0001325201"/>
</dbReference>
<feature type="transmembrane region" description="Helical" evidence="5">
    <location>
        <begin position="214"/>
        <end position="233"/>
    </location>
</feature>
<evidence type="ECO:0000313" key="6">
    <source>
        <dbReference type="EMBL" id="VDN21902.1"/>
    </source>
</evidence>
<keyword evidence="3 5" id="KW-1133">Transmembrane helix</keyword>
<keyword evidence="4 5" id="KW-0472">Membrane</keyword>
<accession>A0A183DWZ6</accession>
<evidence type="ECO:0000256" key="2">
    <source>
        <dbReference type="ARBA" id="ARBA00022692"/>
    </source>
</evidence>
<dbReference type="GO" id="GO:0005385">
    <property type="term" value="F:zinc ion transmembrane transporter activity"/>
    <property type="evidence" value="ECO:0007669"/>
    <property type="project" value="TreeGrafter"/>
</dbReference>
<feature type="transmembrane region" description="Helical" evidence="5">
    <location>
        <begin position="181"/>
        <end position="202"/>
    </location>
</feature>
<feature type="transmembrane region" description="Helical" evidence="5">
    <location>
        <begin position="62"/>
        <end position="85"/>
    </location>
</feature>
<dbReference type="Proteomes" id="UP000271098">
    <property type="component" value="Unassembled WGS sequence"/>
</dbReference>
<comment type="subcellular location">
    <subcellularLocation>
        <location evidence="1">Membrane</location>
        <topology evidence="1">Multi-pass membrane protein</topology>
    </subcellularLocation>
</comment>
<feature type="transmembrane region" description="Helical" evidence="5">
    <location>
        <begin position="106"/>
        <end position="129"/>
    </location>
</feature>
<evidence type="ECO:0000313" key="7">
    <source>
        <dbReference type="Proteomes" id="UP000271098"/>
    </source>
</evidence>
<protein>
    <submittedName>
        <fullName evidence="8">Zinc/iron permease</fullName>
    </submittedName>
</protein>
<organism evidence="8">
    <name type="scientific">Gongylonema pulchrum</name>
    <dbReference type="NCBI Taxonomy" id="637853"/>
    <lineage>
        <taxon>Eukaryota</taxon>
        <taxon>Metazoa</taxon>
        <taxon>Ecdysozoa</taxon>
        <taxon>Nematoda</taxon>
        <taxon>Chromadorea</taxon>
        <taxon>Rhabditida</taxon>
        <taxon>Spirurina</taxon>
        <taxon>Spiruromorpha</taxon>
        <taxon>Spiruroidea</taxon>
        <taxon>Gongylonematidae</taxon>
        <taxon>Gongylonema</taxon>
    </lineage>
</organism>
<name>A0A183DWZ6_9BILA</name>
<gene>
    <name evidence="6" type="ORF">GPUH_LOCUS13237</name>
</gene>
<keyword evidence="2 5" id="KW-0812">Transmembrane</keyword>
<reference evidence="6 7" key="2">
    <citation type="submission" date="2018-11" db="EMBL/GenBank/DDBJ databases">
        <authorList>
            <consortium name="Pathogen Informatics"/>
        </authorList>
    </citation>
    <scope>NUCLEOTIDE SEQUENCE [LARGE SCALE GENOMIC DNA]</scope>
</reference>
<dbReference type="GO" id="GO:0005886">
    <property type="term" value="C:plasma membrane"/>
    <property type="evidence" value="ECO:0007669"/>
    <property type="project" value="TreeGrafter"/>
</dbReference>
<evidence type="ECO:0000256" key="4">
    <source>
        <dbReference type="ARBA" id="ARBA00023136"/>
    </source>
</evidence>
<evidence type="ECO:0000256" key="1">
    <source>
        <dbReference type="ARBA" id="ARBA00004141"/>
    </source>
</evidence>
<dbReference type="PANTHER" id="PTHR11040:SF140">
    <property type="entry name" value="ZRT (ZRT), IRT- (IRT-) LIKE PROTEIN TRANSPORTER"/>
    <property type="match status" value="1"/>
</dbReference>
<dbReference type="InterPro" id="IPR003689">
    <property type="entry name" value="ZIP"/>
</dbReference>
<feature type="transmembrane region" description="Helical" evidence="5">
    <location>
        <begin position="30"/>
        <end position="50"/>
    </location>
</feature>
<dbReference type="EMBL" id="UYRT01080033">
    <property type="protein sequence ID" value="VDN21902.1"/>
    <property type="molecule type" value="Genomic_DNA"/>
</dbReference>
<dbReference type="Pfam" id="PF02535">
    <property type="entry name" value="Zip"/>
    <property type="match status" value="2"/>
</dbReference>